<name>A0A8J4BD32_9CHLO</name>
<sequence length="137" mass="15595">MYGWEGQGIHIHTYTLTHLHTYTHTHIHTYTLTHLHTYTLTHLHTYTHTHIHTYTHTHIHTYTHTHMVIATHLVRGDVERGDFSPHLVGELHGQMTKTPDPQNPHSEPGDTQIAPLRARVCVCVCRAIQGGGRSRGG</sequence>
<protein>
    <submittedName>
        <fullName evidence="1">Uncharacterized protein</fullName>
    </submittedName>
</protein>
<organism evidence="1 2">
    <name type="scientific">Volvox africanus</name>
    <dbReference type="NCBI Taxonomy" id="51714"/>
    <lineage>
        <taxon>Eukaryota</taxon>
        <taxon>Viridiplantae</taxon>
        <taxon>Chlorophyta</taxon>
        <taxon>core chlorophytes</taxon>
        <taxon>Chlorophyceae</taxon>
        <taxon>CS clade</taxon>
        <taxon>Chlamydomonadales</taxon>
        <taxon>Volvocaceae</taxon>
        <taxon>Volvox</taxon>
    </lineage>
</organism>
<dbReference type="EMBL" id="BNCO01000033">
    <property type="protein sequence ID" value="GIL59036.1"/>
    <property type="molecule type" value="Genomic_DNA"/>
</dbReference>
<reference evidence="1" key="1">
    <citation type="journal article" date="2021" name="Proc. Natl. Acad. Sci. U.S.A.">
        <title>Three genomes in the algal genus Volvox reveal the fate of a haploid sex-determining region after a transition to homothallism.</title>
        <authorList>
            <person name="Yamamoto K."/>
            <person name="Hamaji T."/>
            <person name="Kawai-Toyooka H."/>
            <person name="Matsuzaki R."/>
            <person name="Takahashi F."/>
            <person name="Nishimura Y."/>
            <person name="Kawachi M."/>
            <person name="Noguchi H."/>
            <person name="Minakuchi Y."/>
            <person name="Umen J.G."/>
            <person name="Toyoda A."/>
            <person name="Nozaki H."/>
        </authorList>
    </citation>
    <scope>NUCLEOTIDE SEQUENCE</scope>
    <source>
        <strain evidence="1">NIES-3780</strain>
    </source>
</reference>
<accession>A0A8J4BD32</accession>
<evidence type="ECO:0000313" key="1">
    <source>
        <dbReference type="EMBL" id="GIL59036.1"/>
    </source>
</evidence>
<keyword evidence="2" id="KW-1185">Reference proteome</keyword>
<dbReference type="Proteomes" id="UP000747399">
    <property type="component" value="Unassembled WGS sequence"/>
</dbReference>
<gene>
    <name evidence="1" type="ORF">Vafri_14004</name>
</gene>
<evidence type="ECO:0000313" key="2">
    <source>
        <dbReference type="Proteomes" id="UP000747399"/>
    </source>
</evidence>
<dbReference type="PANTHER" id="PTHR45134:SF5">
    <property type="entry name" value="OS08G0543275 PROTEIN"/>
    <property type="match status" value="1"/>
</dbReference>
<dbReference type="PANTHER" id="PTHR45134">
    <property type="entry name" value="OS08G0543275 PROTEIN"/>
    <property type="match status" value="1"/>
</dbReference>
<proteinExistence type="predicted"/>
<comment type="caution">
    <text evidence="1">The sequence shown here is derived from an EMBL/GenBank/DDBJ whole genome shotgun (WGS) entry which is preliminary data.</text>
</comment>
<dbReference type="AlphaFoldDB" id="A0A8J4BD32"/>